<reference evidence="1 2" key="1">
    <citation type="journal article" date="2016" name="Mol. Biol. Evol.">
        <title>Comparative Genomics of Early-Diverging Mushroom-Forming Fungi Provides Insights into the Origins of Lignocellulose Decay Capabilities.</title>
        <authorList>
            <person name="Nagy L.G."/>
            <person name="Riley R."/>
            <person name="Tritt A."/>
            <person name="Adam C."/>
            <person name="Daum C."/>
            <person name="Floudas D."/>
            <person name="Sun H."/>
            <person name="Yadav J.S."/>
            <person name="Pangilinan J."/>
            <person name="Larsson K.H."/>
            <person name="Matsuura K."/>
            <person name="Barry K."/>
            <person name="Labutti K."/>
            <person name="Kuo R."/>
            <person name="Ohm R.A."/>
            <person name="Bhattacharya S.S."/>
            <person name="Shirouzu T."/>
            <person name="Yoshinaga Y."/>
            <person name="Martin F.M."/>
            <person name="Grigoriev I.V."/>
            <person name="Hibbett D.S."/>
        </authorList>
    </citation>
    <scope>NUCLEOTIDE SEQUENCE [LARGE SCALE GENOMIC DNA]</scope>
    <source>
        <strain evidence="1 2">HHB12733</strain>
    </source>
</reference>
<evidence type="ECO:0000313" key="2">
    <source>
        <dbReference type="Proteomes" id="UP000076842"/>
    </source>
</evidence>
<gene>
    <name evidence="1" type="ORF">CALCODRAFT_483277</name>
</gene>
<proteinExistence type="predicted"/>
<sequence length="325" mass="35442">MANSARATGTSVNMEPAKLSSVAVPIARANRLLEMLVGTSAKDRLAQLKSLGAASEDSFLSKAWSVFLEGPITQFDKLFLTIDTDNPDTAADTLRTTRAGTDSVVLDGVPFRQKDKESKKRIRKEARASGSSPALLDLYEHVERDVLGAAQRMSHIYEVLVSYHFDGSPLLHVVDVLESLVVTVCNAKQLSPSAGYRTKMEPRMWFAAAVTDKDRKIVSLGELLGNLEPDSEAPARISFCGTAAAPGKTTDQHDRDLKDAVRALHSEELARVIGADEVQFIKEAVKDLISFSLRHEPYNGIHDLSAQKDNGVGTCAEFKTFLGWV</sequence>
<organism evidence="1 2">
    <name type="scientific">Calocera cornea HHB12733</name>
    <dbReference type="NCBI Taxonomy" id="1353952"/>
    <lineage>
        <taxon>Eukaryota</taxon>
        <taxon>Fungi</taxon>
        <taxon>Dikarya</taxon>
        <taxon>Basidiomycota</taxon>
        <taxon>Agaricomycotina</taxon>
        <taxon>Dacrymycetes</taxon>
        <taxon>Dacrymycetales</taxon>
        <taxon>Dacrymycetaceae</taxon>
        <taxon>Calocera</taxon>
    </lineage>
</organism>
<name>A0A165FXN8_9BASI</name>
<accession>A0A165FXN8</accession>
<keyword evidence="2" id="KW-1185">Reference proteome</keyword>
<dbReference type="Proteomes" id="UP000076842">
    <property type="component" value="Unassembled WGS sequence"/>
</dbReference>
<evidence type="ECO:0000313" key="1">
    <source>
        <dbReference type="EMBL" id="KZT57342.1"/>
    </source>
</evidence>
<dbReference type="AlphaFoldDB" id="A0A165FXN8"/>
<dbReference type="InParanoid" id="A0A165FXN8"/>
<dbReference type="EMBL" id="KV423965">
    <property type="protein sequence ID" value="KZT57342.1"/>
    <property type="molecule type" value="Genomic_DNA"/>
</dbReference>
<protein>
    <submittedName>
        <fullName evidence="1">Uncharacterized protein</fullName>
    </submittedName>
</protein>